<evidence type="ECO:0000256" key="3">
    <source>
        <dbReference type="ARBA" id="ARBA00022490"/>
    </source>
</evidence>
<evidence type="ECO:0000256" key="4">
    <source>
        <dbReference type="ARBA" id="ARBA00023054"/>
    </source>
</evidence>
<protein>
    <submittedName>
        <fullName evidence="9">Transforming acidic coiled-coil-containing protein 3</fullName>
    </submittedName>
</protein>
<sequence>MPQNNEIVNCSSTESEENIAIAKLVEDPNCSNSILLNPEITDNIQNNVNILESKEINHNSLVLEEDKNNLCMSVTDLVDFSFKESETATNISKDFPDFNSAFKHNDAITNFLQEMNENSSSKVPENPSNNSLEEMNMNSSSKVPENPSNNSLEELDTNSSSKVPENLSNNSLEEMNMNSSSKVPENKSNSLEEMNTNSSSKALENPSNNSLEENVTADFTSKKPIADESSAILEDLATVDPNVKESIKSINVKSKSAEEDLVFEQSENLNNDFAKSSNADAIFKIPDNLANNSAARISHKDFPFKLPDVPSDNTFKQLENMEFAFTLPEDLPTNECNDEFSDAAQFFQDPSSFQFLENIRTSTVVPGPLIPRSSLYVNFDPLHLKFQSDALKSDNSELISTSLKETRISPDNSLNSGPKITNKNLADIAVRESVGNVLISFNSPQSSSKSGKREFVALSPKKIYTEEELQQRLKLHELATQEVYLKKQREMELQFHKQQDLIKAQSSILEELSAVIIEFADDKKKLQEVNTLLENEIKKLKEDLKTSTEDLQSVENTFADFHKRYEHCKNADDEVEIIMRAGDAHVTVLKAQLKKAEMKISSLESDIKQIKLENNQLGGICDDLMAKVRRS</sequence>
<dbReference type="InterPro" id="IPR007707">
    <property type="entry name" value="TACC_C"/>
</dbReference>
<evidence type="ECO:0000256" key="7">
    <source>
        <dbReference type="SAM" id="MobiDB-lite"/>
    </source>
</evidence>
<evidence type="ECO:0000259" key="8">
    <source>
        <dbReference type="Pfam" id="PF05010"/>
    </source>
</evidence>
<feature type="compositionally biased region" description="Polar residues" evidence="7">
    <location>
        <begin position="182"/>
        <end position="202"/>
    </location>
</feature>
<feature type="compositionally biased region" description="Low complexity" evidence="7">
    <location>
        <begin position="165"/>
        <end position="181"/>
    </location>
</feature>
<dbReference type="AlphaFoldDB" id="A0AAV4WSV3"/>
<comment type="caution">
    <text evidence="9">The sequence shown here is derived from an EMBL/GenBank/DDBJ whole genome shotgun (WGS) entry which is preliminary data.</text>
</comment>
<keyword evidence="5" id="KW-0206">Cytoskeleton</keyword>
<organism evidence="9 10">
    <name type="scientific">Caerostris darwini</name>
    <dbReference type="NCBI Taxonomy" id="1538125"/>
    <lineage>
        <taxon>Eukaryota</taxon>
        <taxon>Metazoa</taxon>
        <taxon>Ecdysozoa</taxon>
        <taxon>Arthropoda</taxon>
        <taxon>Chelicerata</taxon>
        <taxon>Arachnida</taxon>
        <taxon>Araneae</taxon>
        <taxon>Araneomorphae</taxon>
        <taxon>Entelegynae</taxon>
        <taxon>Araneoidea</taxon>
        <taxon>Araneidae</taxon>
        <taxon>Caerostris</taxon>
    </lineage>
</organism>
<comment type="subcellular location">
    <subcellularLocation>
        <location evidence="1">Cytoplasm</location>
        <location evidence="1">Cytoskeleton</location>
    </subcellularLocation>
</comment>
<keyword evidence="3" id="KW-0963">Cytoplasm</keyword>
<keyword evidence="10" id="KW-1185">Reference proteome</keyword>
<feature type="compositionally biased region" description="Polar residues" evidence="7">
    <location>
        <begin position="142"/>
        <end position="163"/>
    </location>
</feature>
<evidence type="ECO:0000256" key="5">
    <source>
        <dbReference type="ARBA" id="ARBA00023212"/>
    </source>
</evidence>
<evidence type="ECO:0000313" key="9">
    <source>
        <dbReference type="EMBL" id="GIY85942.1"/>
    </source>
</evidence>
<dbReference type="Pfam" id="PF05010">
    <property type="entry name" value="TACC_C"/>
    <property type="match status" value="1"/>
</dbReference>
<dbReference type="Gene3D" id="1.20.5.1700">
    <property type="match status" value="1"/>
</dbReference>
<feature type="compositionally biased region" description="Low complexity" evidence="7">
    <location>
        <begin position="124"/>
        <end position="141"/>
    </location>
</feature>
<proteinExistence type="inferred from homology"/>
<accession>A0AAV4WSV3</accession>
<evidence type="ECO:0000256" key="6">
    <source>
        <dbReference type="SAM" id="Coils"/>
    </source>
</evidence>
<evidence type="ECO:0000256" key="1">
    <source>
        <dbReference type="ARBA" id="ARBA00004245"/>
    </source>
</evidence>
<feature type="coiled-coil region" evidence="6">
    <location>
        <begin position="523"/>
        <end position="557"/>
    </location>
</feature>
<comment type="similarity">
    <text evidence="2">Belongs to the TACC family.</text>
</comment>
<dbReference type="GO" id="GO:0005856">
    <property type="term" value="C:cytoskeleton"/>
    <property type="evidence" value="ECO:0007669"/>
    <property type="project" value="UniProtKB-SubCell"/>
</dbReference>
<reference evidence="9 10" key="1">
    <citation type="submission" date="2021-06" db="EMBL/GenBank/DDBJ databases">
        <title>Caerostris darwini draft genome.</title>
        <authorList>
            <person name="Kono N."/>
            <person name="Arakawa K."/>
        </authorList>
    </citation>
    <scope>NUCLEOTIDE SEQUENCE [LARGE SCALE GENOMIC DNA]</scope>
</reference>
<gene>
    <name evidence="9" type="primary">tacc3</name>
    <name evidence="9" type="ORF">CDAR_311241</name>
</gene>
<keyword evidence="4 6" id="KW-0175">Coiled coil</keyword>
<name>A0AAV4WSV3_9ARAC</name>
<feature type="region of interest" description="Disordered" evidence="7">
    <location>
        <begin position="116"/>
        <end position="211"/>
    </location>
</feature>
<dbReference type="EMBL" id="BPLQ01015110">
    <property type="protein sequence ID" value="GIY85942.1"/>
    <property type="molecule type" value="Genomic_DNA"/>
</dbReference>
<evidence type="ECO:0000256" key="2">
    <source>
        <dbReference type="ARBA" id="ARBA00009423"/>
    </source>
</evidence>
<feature type="domain" description="Transforming acidic coiled-coil-containing protein C-terminal" evidence="8">
    <location>
        <begin position="570"/>
        <end position="624"/>
    </location>
</feature>
<evidence type="ECO:0000313" key="10">
    <source>
        <dbReference type="Proteomes" id="UP001054837"/>
    </source>
</evidence>
<feature type="coiled-coil region" evidence="6">
    <location>
        <begin position="586"/>
        <end position="613"/>
    </location>
</feature>
<dbReference type="Proteomes" id="UP001054837">
    <property type="component" value="Unassembled WGS sequence"/>
</dbReference>